<accession>A0A7V8N211</accession>
<evidence type="ECO:0000313" key="1">
    <source>
        <dbReference type="EMBL" id="MBA0017186.1"/>
    </source>
</evidence>
<reference evidence="1 2" key="1">
    <citation type="submission" date="2020-07" db="EMBL/GenBank/DDBJ databases">
        <authorList>
            <person name="Hilgarth M."/>
            <person name="Werum V."/>
            <person name="Vogel R.F."/>
        </authorList>
    </citation>
    <scope>NUCLEOTIDE SEQUENCE [LARGE SCALE GENOMIC DNA]</scope>
    <source>
        <strain evidence="1 2">DSM 28961</strain>
    </source>
</reference>
<dbReference type="EMBL" id="JACBNY010000016">
    <property type="protein sequence ID" value="MBA0017186.1"/>
    <property type="molecule type" value="Genomic_DNA"/>
</dbReference>
<name>A0A7V8N211_9LACT</name>
<dbReference type="Proteomes" id="UP000530186">
    <property type="component" value="Unassembled WGS sequence"/>
</dbReference>
<gene>
    <name evidence="1" type="ORF">HZR21_08660</name>
</gene>
<protein>
    <submittedName>
        <fullName evidence="1">Uncharacterized protein</fullName>
    </submittedName>
</protein>
<organism evidence="1 2">
    <name type="scientific">Pseudolactococcus laudensis</name>
    <dbReference type="NCBI Taxonomy" id="1494461"/>
    <lineage>
        <taxon>Bacteria</taxon>
        <taxon>Bacillati</taxon>
        <taxon>Bacillota</taxon>
        <taxon>Bacilli</taxon>
        <taxon>Lactobacillales</taxon>
        <taxon>Streptococcaceae</taxon>
        <taxon>Pseudolactococcus</taxon>
    </lineage>
</organism>
<dbReference type="GeneID" id="303195587"/>
<proteinExistence type="predicted"/>
<sequence>MELIVFTNNGQTYHFFEVEDFKPTTTGFSFTYTGKATGVTRKAVFNNTSTAGYALV</sequence>
<comment type="caution">
    <text evidence="1">The sequence shown here is derived from an EMBL/GenBank/DDBJ whole genome shotgun (WGS) entry which is preliminary data.</text>
</comment>
<keyword evidence="2" id="KW-1185">Reference proteome</keyword>
<dbReference type="AlphaFoldDB" id="A0A7V8N211"/>
<evidence type="ECO:0000313" key="2">
    <source>
        <dbReference type="Proteomes" id="UP000530186"/>
    </source>
</evidence>
<dbReference type="RefSeq" id="WP_180747315.1">
    <property type="nucleotide sequence ID" value="NZ_CBCRWQ010000015.1"/>
</dbReference>